<name>A0A1S3DJ10_DIACI</name>
<dbReference type="KEGG" id="dci:103519575"/>
<dbReference type="PaxDb" id="121845-A0A1S3DJ10"/>
<dbReference type="Proteomes" id="UP000079169">
    <property type="component" value="Unplaced"/>
</dbReference>
<proteinExistence type="predicted"/>
<evidence type="ECO:0000313" key="1">
    <source>
        <dbReference type="Proteomes" id="UP000079169"/>
    </source>
</evidence>
<keyword evidence="1" id="KW-1185">Reference proteome</keyword>
<evidence type="ECO:0000313" key="2">
    <source>
        <dbReference type="RefSeq" id="XP_008482886.1"/>
    </source>
</evidence>
<accession>A0A1S3DJ10</accession>
<dbReference type="RefSeq" id="XP_008482886.1">
    <property type="nucleotide sequence ID" value="XM_008484664.1"/>
</dbReference>
<sequence>MENLQERNAKRNKHIECVVIEGSESYGELARKECKKERTDANIGVEENNQIDNNITFNARTLKESKKFESRLTTTTLHEIRTFTSDVSESNISVISIKSATKKGEKKYFQYADDEIGHEAKALGVTKNDRLAVVQSDRNNDETNQIGRHNFDDHKHKKHVQDTSLHSKINEIKQENQMENTKFHNQTRRIDSKFREIDLQKSPYQNHQSSSVNQLREDYRPHNRRRNVYDEIVHGPPSYGRRSNNTSNRFGRDDFGDFNRNPSVKGNFPPSFQNEPSRRFSNPFLPTTEGQSFNPAVPNRGYVYPGLYARAPPGVREGTSHQVFKMNHPEGSAILFYQQLRANLLIQRFPTGGTFTPGCTREPLRGLRGRRLVLKSGELEFES</sequence>
<organism evidence="1 2">
    <name type="scientific">Diaphorina citri</name>
    <name type="common">Asian citrus psyllid</name>
    <dbReference type="NCBI Taxonomy" id="121845"/>
    <lineage>
        <taxon>Eukaryota</taxon>
        <taxon>Metazoa</taxon>
        <taxon>Ecdysozoa</taxon>
        <taxon>Arthropoda</taxon>
        <taxon>Hexapoda</taxon>
        <taxon>Insecta</taxon>
        <taxon>Pterygota</taxon>
        <taxon>Neoptera</taxon>
        <taxon>Paraneoptera</taxon>
        <taxon>Hemiptera</taxon>
        <taxon>Sternorrhyncha</taxon>
        <taxon>Psylloidea</taxon>
        <taxon>Psyllidae</taxon>
        <taxon>Diaphorininae</taxon>
        <taxon>Diaphorina</taxon>
    </lineage>
</organism>
<dbReference type="GeneID" id="103519575"/>
<dbReference type="AlphaFoldDB" id="A0A1S3DJ10"/>
<protein>
    <submittedName>
        <fullName evidence="2">Uncharacterized protein LOC103519575</fullName>
    </submittedName>
</protein>
<reference evidence="2" key="1">
    <citation type="submission" date="2025-08" db="UniProtKB">
        <authorList>
            <consortium name="RefSeq"/>
        </authorList>
    </citation>
    <scope>IDENTIFICATION</scope>
</reference>
<gene>
    <name evidence="2" type="primary">LOC103519575</name>
</gene>